<organism evidence="2 3">
    <name type="scientific">Verticiella sediminum</name>
    <dbReference type="NCBI Taxonomy" id="1247510"/>
    <lineage>
        <taxon>Bacteria</taxon>
        <taxon>Pseudomonadati</taxon>
        <taxon>Pseudomonadota</taxon>
        <taxon>Betaproteobacteria</taxon>
        <taxon>Burkholderiales</taxon>
        <taxon>Alcaligenaceae</taxon>
        <taxon>Verticiella</taxon>
    </lineage>
</organism>
<feature type="region of interest" description="Disordered" evidence="1">
    <location>
        <begin position="53"/>
        <end position="72"/>
    </location>
</feature>
<sequence length="72" mass="7805">MFILEIHRAGEFVEHVGWFDGRAQALAVAPSVQREGELVLVHPDGREERLSALSTGLPAQSAQATGTWQHAA</sequence>
<evidence type="ECO:0000313" key="3">
    <source>
        <dbReference type="Proteomes" id="UP000318405"/>
    </source>
</evidence>
<proteinExistence type="predicted"/>
<gene>
    <name evidence="2" type="ORF">FOZ76_02720</name>
</gene>
<comment type="caution">
    <text evidence="2">The sequence shown here is derived from an EMBL/GenBank/DDBJ whole genome shotgun (WGS) entry which is preliminary data.</text>
</comment>
<evidence type="ECO:0000256" key="1">
    <source>
        <dbReference type="SAM" id="MobiDB-lite"/>
    </source>
</evidence>
<name>A0A556B0F9_9BURK</name>
<dbReference type="RefSeq" id="WP_143946584.1">
    <property type="nucleotide sequence ID" value="NZ_BAABMB010000001.1"/>
</dbReference>
<accession>A0A556B0F9</accession>
<evidence type="ECO:0000313" key="2">
    <source>
        <dbReference type="EMBL" id="TSH98677.1"/>
    </source>
</evidence>
<dbReference type="EMBL" id="VLTJ01000004">
    <property type="protein sequence ID" value="TSH98677.1"/>
    <property type="molecule type" value="Genomic_DNA"/>
</dbReference>
<dbReference type="AlphaFoldDB" id="A0A556B0F9"/>
<keyword evidence="3" id="KW-1185">Reference proteome</keyword>
<protein>
    <submittedName>
        <fullName evidence="2">Uncharacterized protein</fullName>
    </submittedName>
</protein>
<dbReference type="Proteomes" id="UP000318405">
    <property type="component" value="Unassembled WGS sequence"/>
</dbReference>
<reference evidence="2 3" key="1">
    <citation type="submission" date="2019-07" db="EMBL/GenBank/DDBJ databases">
        <title>Qingshengfaniella alkalisoli gen. nov., sp. nov., isolated from saline soil.</title>
        <authorList>
            <person name="Xu L."/>
            <person name="Huang X.-X."/>
            <person name="Sun J.-Q."/>
        </authorList>
    </citation>
    <scope>NUCLEOTIDE SEQUENCE [LARGE SCALE GENOMIC DNA]</scope>
    <source>
        <strain evidence="2 3">DSM 27279</strain>
    </source>
</reference>